<keyword evidence="3" id="KW-1185">Reference proteome</keyword>
<dbReference type="AlphaFoldDB" id="A0A0R3L317"/>
<dbReference type="OrthoDB" id="8255899at2"/>
<feature type="chain" id="PRO_5006442606" evidence="1">
    <location>
        <begin position="25"/>
        <end position="102"/>
    </location>
</feature>
<feature type="signal peptide" evidence="1">
    <location>
        <begin position="1"/>
        <end position="24"/>
    </location>
</feature>
<keyword evidence="1" id="KW-0732">Signal</keyword>
<evidence type="ECO:0000313" key="3">
    <source>
        <dbReference type="Proteomes" id="UP000050863"/>
    </source>
</evidence>
<dbReference type="RefSeq" id="WP_157088522.1">
    <property type="nucleotide sequence ID" value="NZ_LLXZ01000160.1"/>
</dbReference>
<evidence type="ECO:0000256" key="1">
    <source>
        <dbReference type="SAM" id="SignalP"/>
    </source>
</evidence>
<proteinExistence type="predicted"/>
<dbReference type="STRING" id="280332.CQ12_15000"/>
<comment type="caution">
    <text evidence="2">The sequence shown here is derived from an EMBL/GenBank/DDBJ whole genome shotgun (WGS) entry which is preliminary data.</text>
</comment>
<name>A0A0R3L317_9BRAD</name>
<reference evidence="2 3" key="1">
    <citation type="submission" date="2014-03" db="EMBL/GenBank/DDBJ databases">
        <title>Bradyrhizobium valentinum sp. nov., isolated from effective nodules of Lupinus mariae-josephae, a lupine endemic of basic-lime soils in Eastern Spain.</title>
        <authorList>
            <person name="Duran D."/>
            <person name="Rey L."/>
            <person name="Navarro A."/>
            <person name="Busquets A."/>
            <person name="Imperial J."/>
            <person name="Ruiz-Argueso T."/>
        </authorList>
    </citation>
    <scope>NUCLEOTIDE SEQUENCE [LARGE SCALE GENOMIC DNA]</scope>
    <source>
        <strain evidence="2 3">PAC68</strain>
    </source>
</reference>
<dbReference type="EMBL" id="LLXZ01000160">
    <property type="protein sequence ID" value="KRR01979.1"/>
    <property type="molecule type" value="Genomic_DNA"/>
</dbReference>
<dbReference type="Proteomes" id="UP000050863">
    <property type="component" value="Unassembled WGS sequence"/>
</dbReference>
<evidence type="ECO:0000313" key="2">
    <source>
        <dbReference type="EMBL" id="KRR01979.1"/>
    </source>
</evidence>
<organism evidence="2 3">
    <name type="scientific">Bradyrhizobium jicamae</name>
    <dbReference type="NCBI Taxonomy" id="280332"/>
    <lineage>
        <taxon>Bacteria</taxon>
        <taxon>Pseudomonadati</taxon>
        <taxon>Pseudomonadota</taxon>
        <taxon>Alphaproteobacteria</taxon>
        <taxon>Hyphomicrobiales</taxon>
        <taxon>Nitrobacteraceae</taxon>
        <taxon>Bradyrhizobium</taxon>
    </lineage>
</organism>
<sequence length="102" mass="10382">MRKFVLAILASAVFGPFAVTGANAMPIAPSVAPTSSMEQVGWVCNLWDVAGGSRTTIVAMGIIVDIDLTTMTDRAATATVNVIGGPVTVGATVTAVSDDNEQ</sequence>
<protein>
    <submittedName>
        <fullName evidence="2">Uncharacterized protein</fullName>
    </submittedName>
</protein>
<gene>
    <name evidence="2" type="ORF">CQ12_15000</name>
</gene>
<accession>A0A0R3L317</accession>